<dbReference type="GO" id="GO:0070291">
    <property type="term" value="P:N-acylethanolamine metabolic process"/>
    <property type="evidence" value="ECO:0007669"/>
    <property type="project" value="TreeGrafter"/>
</dbReference>
<dbReference type="GO" id="GO:0005886">
    <property type="term" value="C:plasma membrane"/>
    <property type="evidence" value="ECO:0007669"/>
    <property type="project" value="TreeGrafter"/>
</dbReference>
<gene>
    <name evidence="2" type="ORF">DR864_12185</name>
</gene>
<dbReference type="AlphaFoldDB" id="A0A344TII6"/>
<dbReference type="GO" id="GO:0006580">
    <property type="term" value="P:ethanolamine metabolic process"/>
    <property type="evidence" value="ECO:0007669"/>
    <property type="project" value="TreeGrafter"/>
</dbReference>
<keyword evidence="3" id="KW-1185">Reference proteome</keyword>
<dbReference type="KEGG" id="run:DR864_12185"/>
<evidence type="ECO:0000313" key="2">
    <source>
        <dbReference type="EMBL" id="AXE18457.1"/>
    </source>
</evidence>
<evidence type="ECO:0000313" key="3">
    <source>
        <dbReference type="Proteomes" id="UP000251993"/>
    </source>
</evidence>
<dbReference type="RefSeq" id="WP_114067240.1">
    <property type="nucleotide sequence ID" value="NZ_CP030850.1"/>
</dbReference>
<dbReference type="PANTHER" id="PTHR46320:SF1">
    <property type="entry name" value="GLYCEROPHOSPHODIESTER PHOSPHODIESTERASE 1"/>
    <property type="match status" value="1"/>
</dbReference>
<sequence>MNHRITVAFVGAALFIGTAATMTARRAKEIKKDFLTTTSNTVLVASHRAVHHVYPENSIPAVKEAIRLGIDIIEIDVKVTSDGIPVLMHDGKIDRTTNGKGNPETMTFAQLQTYNLVVKGAKTEEKIPTLEEVLRLAKGRILVDLDLKTDKLGPIIDVVKKTKTEDIVFYFDSDYNALHFVDKVDKKYMLMPRAHSQTMADSAITLFKPEVVHIDFSFYTPEVVSLIKRRGARVWINALGPIDILLRTEKRDEALDKLLKHGANVIQTDEPELLLKLLKEKGLHI</sequence>
<dbReference type="Pfam" id="PF03009">
    <property type="entry name" value="GDPD"/>
    <property type="match status" value="1"/>
</dbReference>
<organism evidence="2 3">
    <name type="scientific">Runella rosea</name>
    <dbReference type="NCBI Taxonomy" id="2259595"/>
    <lineage>
        <taxon>Bacteria</taxon>
        <taxon>Pseudomonadati</taxon>
        <taxon>Bacteroidota</taxon>
        <taxon>Cytophagia</taxon>
        <taxon>Cytophagales</taxon>
        <taxon>Spirosomataceae</taxon>
        <taxon>Runella</taxon>
    </lineage>
</organism>
<accession>A0A344TII6</accession>
<dbReference type="OrthoDB" id="384721at2"/>
<name>A0A344TII6_9BACT</name>
<dbReference type="GO" id="GO:0008889">
    <property type="term" value="F:glycerophosphodiester phosphodiesterase activity"/>
    <property type="evidence" value="ECO:0007669"/>
    <property type="project" value="TreeGrafter"/>
</dbReference>
<dbReference type="Gene3D" id="3.20.20.190">
    <property type="entry name" value="Phosphatidylinositol (PI) phosphodiesterase"/>
    <property type="match status" value="1"/>
</dbReference>
<dbReference type="SUPFAM" id="SSF51695">
    <property type="entry name" value="PLC-like phosphodiesterases"/>
    <property type="match status" value="1"/>
</dbReference>
<feature type="domain" description="GP-PDE" evidence="1">
    <location>
        <begin position="42"/>
        <end position="278"/>
    </location>
</feature>
<dbReference type="Proteomes" id="UP000251993">
    <property type="component" value="Chromosome"/>
</dbReference>
<proteinExistence type="predicted"/>
<dbReference type="InterPro" id="IPR017946">
    <property type="entry name" value="PLC-like_Pdiesterase_TIM-brl"/>
</dbReference>
<dbReference type="GO" id="GO:0006644">
    <property type="term" value="P:phospholipid metabolic process"/>
    <property type="evidence" value="ECO:0007669"/>
    <property type="project" value="TreeGrafter"/>
</dbReference>
<dbReference type="EMBL" id="CP030850">
    <property type="protein sequence ID" value="AXE18457.1"/>
    <property type="molecule type" value="Genomic_DNA"/>
</dbReference>
<dbReference type="PROSITE" id="PS50007">
    <property type="entry name" value="PIPLC_X_DOMAIN"/>
    <property type="match status" value="1"/>
</dbReference>
<reference evidence="2 3" key="1">
    <citation type="submission" date="2018-07" db="EMBL/GenBank/DDBJ databases">
        <title>Genome sequencing of Runella.</title>
        <authorList>
            <person name="Baek M.-G."/>
            <person name="Yi H."/>
        </authorList>
    </citation>
    <scope>NUCLEOTIDE SEQUENCE [LARGE SCALE GENOMIC DNA]</scope>
    <source>
        <strain evidence="2 3">HYN0085</strain>
    </source>
</reference>
<dbReference type="CDD" id="cd08566">
    <property type="entry name" value="GDPD_AtGDE_like"/>
    <property type="match status" value="1"/>
</dbReference>
<dbReference type="InterPro" id="IPR030395">
    <property type="entry name" value="GP_PDE_dom"/>
</dbReference>
<evidence type="ECO:0000259" key="1">
    <source>
        <dbReference type="PROSITE" id="PS51704"/>
    </source>
</evidence>
<dbReference type="PANTHER" id="PTHR46320">
    <property type="entry name" value="GLYCEROPHOSPHODIESTER PHOSPHODIESTERASE 1"/>
    <property type="match status" value="1"/>
</dbReference>
<protein>
    <submittedName>
        <fullName evidence="2">Glycerophosphodiester phosphodiesterase</fullName>
    </submittedName>
</protein>
<dbReference type="PROSITE" id="PS51704">
    <property type="entry name" value="GP_PDE"/>
    <property type="match status" value="1"/>
</dbReference>